<dbReference type="Proteomes" id="UP000770717">
    <property type="component" value="Unassembled WGS sequence"/>
</dbReference>
<dbReference type="PROSITE" id="PS01209">
    <property type="entry name" value="LDLRA_1"/>
    <property type="match status" value="1"/>
</dbReference>
<dbReference type="SMART" id="SM00457">
    <property type="entry name" value="MACPF"/>
    <property type="match status" value="1"/>
</dbReference>
<dbReference type="PROSITE" id="PS50092">
    <property type="entry name" value="TSP1"/>
    <property type="match status" value="3"/>
</dbReference>
<dbReference type="InterPro" id="IPR002172">
    <property type="entry name" value="LDrepeatLR_classA_rpt"/>
</dbReference>
<dbReference type="OrthoDB" id="9867095at2759"/>
<keyword evidence="10" id="KW-0812">Transmembrane</keyword>
<evidence type="ECO:0000256" key="4">
    <source>
        <dbReference type="ARBA" id="ARBA00022452"/>
    </source>
</evidence>
<dbReference type="GO" id="GO:0044218">
    <property type="term" value="C:other organism cell membrane"/>
    <property type="evidence" value="ECO:0007669"/>
    <property type="project" value="UniProtKB-KW"/>
</dbReference>
<keyword evidence="19" id="KW-0325">Glycoprotein</keyword>
<dbReference type="CDD" id="cd00112">
    <property type="entry name" value="LDLa"/>
    <property type="match status" value="1"/>
</dbReference>
<proteinExistence type="inferred from homology"/>
<dbReference type="EMBL" id="WNTK01000003">
    <property type="protein sequence ID" value="KAG9488451.1"/>
    <property type="molecule type" value="Genomic_DNA"/>
</dbReference>
<evidence type="ECO:0000256" key="23">
    <source>
        <dbReference type="SAM" id="MobiDB-lite"/>
    </source>
</evidence>
<dbReference type="CDD" id="cd00033">
    <property type="entry name" value="CCP"/>
    <property type="match status" value="2"/>
</dbReference>
<keyword evidence="4" id="KW-1134">Transmembrane beta strand</keyword>
<organism evidence="26 27">
    <name type="scientific">Eleutherodactylus coqui</name>
    <name type="common">Puerto Rican coqui</name>
    <dbReference type="NCBI Taxonomy" id="57060"/>
    <lineage>
        <taxon>Eukaryota</taxon>
        <taxon>Metazoa</taxon>
        <taxon>Chordata</taxon>
        <taxon>Craniata</taxon>
        <taxon>Vertebrata</taxon>
        <taxon>Euteleostomi</taxon>
        <taxon>Amphibia</taxon>
        <taxon>Batrachia</taxon>
        <taxon>Anura</taxon>
        <taxon>Neobatrachia</taxon>
        <taxon>Hyloidea</taxon>
        <taxon>Eleutherodactylidae</taxon>
        <taxon>Eleutherodactylinae</taxon>
        <taxon>Eleutherodactylus</taxon>
        <taxon>Eleutherodactylus</taxon>
    </lineage>
</organism>
<dbReference type="InterPro" id="IPR036383">
    <property type="entry name" value="TSP1_rpt_sf"/>
</dbReference>
<evidence type="ECO:0000256" key="8">
    <source>
        <dbReference type="ARBA" id="ARBA00022588"/>
    </source>
</evidence>
<dbReference type="InterPro" id="IPR000436">
    <property type="entry name" value="Sushi_SCR_CCP_dom"/>
</dbReference>
<dbReference type="Pfam" id="PF00084">
    <property type="entry name" value="Sushi"/>
    <property type="match status" value="2"/>
</dbReference>
<evidence type="ECO:0000256" key="16">
    <source>
        <dbReference type="ARBA" id="ARBA00023058"/>
    </source>
</evidence>
<dbReference type="SUPFAM" id="SSF57535">
    <property type="entry name" value="Complement control module/SCR domain"/>
    <property type="match status" value="2"/>
</dbReference>
<evidence type="ECO:0000256" key="19">
    <source>
        <dbReference type="ARBA" id="ARBA00023180"/>
    </source>
</evidence>
<keyword evidence="14" id="KW-0391">Immunity</keyword>
<dbReference type="FunFam" id="2.20.100.10:FF:000002">
    <property type="entry name" value="Unc-5 netrin receptor C"/>
    <property type="match status" value="1"/>
</dbReference>
<keyword evidence="12" id="KW-0677">Repeat</keyword>
<dbReference type="GO" id="GO:0045087">
    <property type="term" value="P:innate immune response"/>
    <property type="evidence" value="ECO:0007669"/>
    <property type="project" value="UniProtKB-KW"/>
</dbReference>
<dbReference type="SUPFAM" id="SSF82895">
    <property type="entry name" value="TSP-1 type 1 repeat"/>
    <property type="match status" value="3"/>
</dbReference>
<evidence type="ECO:0000313" key="26">
    <source>
        <dbReference type="EMBL" id="KAG9488451.1"/>
    </source>
</evidence>
<evidence type="ECO:0000256" key="6">
    <source>
        <dbReference type="ARBA" id="ARBA00022536"/>
    </source>
</evidence>
<dbReference type="InterPro" id="IPR020864">
    <property type="entry name" value="MACPF"/>
</dbReference>
<accession>A0A8J6KDP2</accession>
<evidence type="ECO:0000256" key="10">
    <source>
        <dbReference type="ARBA" id="ARBA00022692"/>
    </source>
</evidence>
<dbReference type="InterPro" id="IPR003884">
    <property type="entry name" value="FacI_MAC"/>
</dbReference>
<dbReference type="GO" id="GO:0031640">
    <property type="term" value="P:killing of cells of another organism"/>
    <property type="evidence" value="ECO:0007669"/>
    <property type="project" value="UniProtKB-KW"/>
</dbReference>
<keyword evidence="6" id="KW-0245">EGF-like domain</keyword>
<evidence type="ECO:0000256" key="18">
    <source>
        <dbReference type="ARBA" id="ARBA00023157"/>
    </source>
</evidence>
<dbReference type="Pfam" id="PF21195">
    <property type="entry name" value="EGF_C8A_B_C6"/>
    <property type="match status" value="1"/>
</dbReference>
<dbReference type="PANTHER" id="PTHR45742">
    <property type="entry name" value="COMPLEMENT COMPONENT C6"/>
    <property type="match status" value="1"/>
</dbReference>
<dbReference type="InterPro" id="IPR001862">
    <property type="entry name" value="MAC_perforin"/>
</dbReference>
<evidence type="ECO:0000256" key="2">
    <source>
        <dbReference type="ARBA" id="ARBA00004613"/>
    </source>
</evidence>
<keyword evidence="18 22" id="KW-1015">Disulfide bond</keyword>
<dbReference type="Gene3D" id="3.30.60.30">
    <property type="match status" value="2"/>
</dbReference>
<evidence type="ECO:0000256" key="11">
    <source>
        <dbReference type="ARBA" id="ARBA00022729"/>
    </source>
</evidence>
<feature type="region of interest" description="Disordered" evidence="23">
    <location>
        <begin position="523"/>
        <end position="543"/>
    </location>
</feature>
<keyword evidence="17" id="KW-0472">Membrane</keyword>
<keyword evidence="5" id="KW-0964">Secreted</keyword>
<dbReference type="GO" id="GO:0005579">
    <property type="term" value="C:membrane attack complex"/>
    <property type="evidence" value="ECO:0007669"/>
    <property type="project" value="UniProtKB-KW"/>
</dbReference>
<dbReference type="AlphaFoldDB" id="A0A8J6KDP2"/>
<dbReference type="SMART" id="SM00032">
    <property type="entry name" value="CCP"/>
    <property type="match status" value="2"/>
</dbReference>
<name>A0A8J6KDP2_ELECQ</name>
<keyword evidence="9 22" id="KW-0768">Sushi</keyword>
<comment type="caution">
    <text evidence="22">Lacks conserved residue(s) required for the propagation of feature annotation.</text>
</comment>
<evidence type="ECO:0000256" key="14">
    <source>
        <dbReference type="ARBA" id="ARBA00022859"/>
    </source>
</evidence>
<sequence>MDRSIFLVCLFLISNVGKASSCFCEHYPWSSWSSCSKTCAHGTQRRARNIVYDEHYRKNNCEQLCVKFESRSCNEQSCQINCQLGDFGPWSDCDPCLKKQFRVRSLLRPSQFGGQSCAGQLSDSRPCIPTKLCNIEEADCTKKFRCDTGRCIDPKLKCNGDNDCGDNSDERGCRKKIEPQRTFENIPGVQLMGNGYNYLSGESRGEVLDNSFFGGRRETVSGNGTGPNRKLYRMSANLESITFQNSNFIRINKVISVSDFRMKQAGLWLSDVFLRALNHLPLEYNYPLYSRIFDDFGTHYITAGSMGGSYDLLYQYSAEELRNSGSFLQASEKSISFVKGGRAEYAAKLAWQRKGSFPEHNVYAEWSASTADNPVVVDFELKPIVDLLTGFPCAVTKRRNLLKAFDEYLERFDPCRCSPCPNNARTVLLDTECRCVCQPGTYGESCEKRAPDYNSVVVDGSWSCWSAWSSCDAFSNRKRTRECNNPAPSNGGKPCEGPRIEEDYCYVALFEDKAALCINDDEDKKEVDQKQPDPDSGCPKPEPPEHALFVNEKNWYSVAEEIQVICFSGYELSGFQFLRCLPDGTWKQEHVECVRTTCPRPSSTDDVSIFPFKSEYKVREVIQLSCPSGFAVTGENRYTCGSDYEWSPTIQGELSCEKAQEKASQGDCGPGEKQVGSQCVCMSPAKDCGHHTEDVCVYDEGVDNNVTMSQCRFLAERCQGTKNLQFLNNGACQAVNLNWARDRKSLSAKSTKRDPCGYDFCYDWERCSDAQCFCLLPSQCPENKEQLFCIKTGSSGRQRTVNLCSLGAIKCTKLKAEMMHDGACAQ</sequence>
<evidence type="ECO:0000256" key="3">
    <source>
        <dbReference type="ARBA" id="ARBA00009214"/>
    </source>
</evidence>
<keyword evidence="7" id="KW-1052">Target cell membrane</keyword>
<keyword evidence="8" id="KW-0399">Innate immunity</keyword>
<evidence type="ECO:0000256" key="21">
    <source>
        <dbReference type="PROSITE-ProRule" id="PRU00124"/>
    </source>
</evidence>
<dbReference type="SMART" id="SM00209">
    <property type="entry name" value="TSP1"/>
    <property type="match status" value="3"/>
</dbReference>
<dbReference type="PROSITE" id="PS00279">
    <property type="entry name" value="MACPF_1"/>
    <property type="match status" value="1"/>
</dbReference>
<dbReference type="InterPro" id="IPR048828">
    <property type="entry name" value="C6_KAZAL"/>
</dbReference>
<evidence type="ECO:0000256" key="22">
    <source>
        <dbReference type="PROSITE-ProRule" id="PRU00302"/>
    </source>
</evidence>
<evidence type="ECO:0000256" key="24">
    <source>
        <dbReference type="SAM" id="SignalP"/>
    </source>
</evidence>
<dbReference type="InterPro" id="IPR023415">
    <property type="entry name" value="LDLR_class-A_CS"/>
</dbReference>
<dbReference type="SMART" id="SM00057">
    <property type="entry name" value="FIMAC"/>
    <property type="match status" value="2"/>
</dbReference>
<keyword evidence="27" id="KW-1185">Reference proteome</keyword>
<evidence type="ECO:0000313" key="27">
    <source>
        <dbReference type="Proteomes" id="UP000770717"/>
    </source>
</evidence>
<evidence type="ECO:0000256" key="1">
    <source>
        <dbReference type="ARBA" id="ARBA00004276"/>
    </source>
</evidence>
<dbReference type="PANTHER" id="PTHR45742:SF4">
    <property type="entry name" value="COMPLEMENT COMPONENT C6"/>
    <property type="match status" value="1"/>
</dbReference>
<dbReference type="Pfam" id="PF01823">
    <property type="entry name" value="MACPF"/>
    <property type="match status" value="1"/>
</dbReference>
<dbReference type="InterPro" id="IPR036055">
    <property type="entry name" value="LDL_receptor-like_sf"/>
</dbReference>
<comment type="subcellular location">
    <subcellularLocation>
        <location evidence="2">Secreted</location>
    </subcellularLocation>
    <subcellularLocation>
        <location evidence="1">Target cell membrane</location>
        <topology evidence="1">Multi-pass membrane protein</topology>
    </subcellularLocation>
</comment>
<dbReference type="Pfam" id="PF21288">
    <property type="entry name" value="Kazal_C6"/>
    <property type="match status" value="1"/>
</dbReference>
<comment type="similarity">
    <text evidence="3">Belongs to the complement C6/C7/C8/C9 family.</text>
</comment>
<dbReference type="FunFam" id="4.10.400.10:FF:000065">
    <property type="entry name" value="Transmembrane protease serine 7"/>
    <property type="match status" value="1"/>
</dbReference>
<dbReference type="GO" id="GO:0006958">
    <property type="term" value="P:complement activation, classical pathway"/>
    <property type="evidence" value="ECO:0007669"/>
    <property type="project" value="UniProtKB-KW"/>
</dbReference>
<dbReference type="InterPro" id="IPR000884">
    <property type="entry name" value="TSP1_rpt"/>
</dbReference>
<evidence type="ECO:0000256" key="20">
    <source>
        <dbReference type="ARBA" id="ARBA00023298"/>
    </source>
</evidence>
<dbReference type="Gene3D" id="2.20.100.10">
    <property type="entry name" value="Thrombospondin type-1 (TSP1) repeat"/>
    <property type="match status" value="3"/>
</dbReference>
<feature type="domain" description="Sushi" evidence="25">
    <location>
        <begin position="536"/>
        <end position="595"/>
    </location>
</feature>
<dbReference type="InterPro" id="IPR048831">
    <property type="entry name" value="C8A_B_C6_EGF-like"/>
</dbReference>
<keyword evidence="15" id="KW-0180">Complement pathway</keyword>
<keyword evidence="13" id="KW-0204">Cytolysis</keyword>
<evidence type="ECO:0000256" key="17">
    <source>
        <dbReference type="ARBA" id="ARBA00023136"/>
    </source>
</evidence>
<dbReference type="InterPro" id="IPR020863">
    <property type="entry name" value="MACPF_CS"/>
</dbReference>
<evidence type="ECO:0000259" key="25">
    <source>
        <dbReference type="PROSITE" id="PS50923"/>
    </source>
</evidence>
<dbReference type="Gene3D" id="4.10.400.10">
    <property type="entry name" value="Low-density Lipoprotein Receptor"/>
    <property type="match status" value="1"/>
</dbReference>
<gene>
    <name evidence="26" type="ORF">GDO78_007972</name>
</gene>
<feature type="compositionally biased region" description="Basic and acidic residues" evidence="23">
    <location>
        <begin position="523"/>
        <end position="533"/>
    </location>
</feature>
<dbReference type="Pfam" id="PF00090">
    <property type="entry name" value="TSP_1"/>
    <property type="match status" value="3"/>
</dbReference>
<reference evidence="26" key="1">
    <citation type="thesis" date="2020" institute="ProQuest LLC" country="789 East Eisenhower Parkway, Ann Arbor, MI, USA">
        <title>Comparative Genomics and Chromosome Evolution.</title>
        <authorList>
            <person name="Mudd A.B."/>
        </authorList>
    </citation>
    <scope>NUCLEOTIDE SEQUENCE</scope>
    <source>
        <strain evidence="26">HN-11 Male</strain>
        <tissue evidence="26">Kidney and liver</tissue>
    </source>
</reference>
<evidence type="ECO:0000256" key="15">
    <source>
        <dbReference type="ARBA" id="ARBA00022875"/>
    </source>
</evidence>
<feature type="disulfide bond" evidence="21">
    <location>
        <begin position="146"/>
        <end position="164"/>
    </location>
</feature>
<dbReference type="InterPro" id="IPR035976">
    <property type="entry name" value="Sushi/SCR/CCP_sf"/>
</dbReference>
<keyword evidence="16" id="KW-0473">Membrane attack complex</keyword>
<feature type="disulfide bond" evidence="22">
    <location>
        <begin position="566"/>
        <end position="593"/>
    </location>
</feature>
<feature type="chain" id="PRO_5035264650" description="Sushi domain-containing protein" evidence="24">
    <location>
        <begin position="22"/>
        <end position="826"/>
    </location>
</feature>
<dbReference type="GO" id="GO:0005576">
    <property type="term" value="C:extracellular region"/>
    <property type="evidence" value="ECO:0007669"/>
    <property type="project" value="UniProtKB-SubCell"/>
</dbReference>
<dbReference type="SUPFAM" id="SSF57424">
    <property type="entry name" value="LDL receptor-like module"/>
    <property type="match status" value="1"/>
</dbReference>
<dbReference type="PROSITE" id="PS50068">
    <property type="entry name" value="LDLRA_2"/>
    <property type="match status" value="1"/>
</dbReference>
<evidence type="ECO:0000256" key="13">
    <source>
        <dbReference type="ARBA" id="ARBA00022852"/>
    </source>
</evidence>
<keyword evidence="11 24" id="KW-0732">Signal</keyword>
<dbReference type="PRINTS" id="PR00764">
    <property type="entry name" value="COMPLEMENTC9"/>
</dbReference>
<evidence type="ECO:0000256" key="12">
    <source>
        <dbReference type="ARBA" id="ARBA00022737"/>
    </source>
</evidence>
<dbReference type="PROSITE" id="PS50923">
    <property type="entry name" value="SUSHI"/>
    <property type="match status" value="2"/>
</dbReference>
<evidence type="ECO:0000256" key="5">
    <source>
        <dbReference type="ARBA" id="ARBA00022525"/>
    </source>
</evidence>
<keyword evidence="20" id="KW-1053">Target membrane</keyword>
<evidence type="ECO:0000256" key="7">
    <source>
        <dbReference type="ARBA" id="ARBA00022537"/>
    </source>
</evidence>
<dbReference type="Gene3D" id="2.10.70.10">
    <property type="entry name" value="Complement Module, domain 1"/>
    <property type="match status" value="2"/>
</dbReference>
<comment type="caution">
    <text evidence="26">The sequence shown here is derived from an EMBL/GenBank/DDBJ whole genome shotgun (WGS) entry which is preliminary data.</text>
</comment>
<evidence type="ECO:0000256" key="9">
    <source>
        <dbReference type="ARBA" id="ARBA00022659"/>
    </source>
</evidence>
<feature type="signal peptide" evidence="24">
    <location>
        <begin position="1"/>
        <end position="21"/>
    </location>
</feature>
<feature type="domain" description="Sushi" evidence="25">
    <location>
        <begin position="596"/>
        <end position="658"/>
    </location>
</feature>
<dbReference type="Pfam" id="PF00057">
    <property type="entry name" value="Ldl_recept_a"/>
    <property type="match status" value="1"/>
</dbReference>
<protein>
    <recommendedName>
        <fullName evidence="25">Sushi domain-containing protein</fullName>
    </recommendedName>
</protein>
<dbReference type="SMART" id="SM00192">
    <property type="entry name" value="LDLa"/>
    <property type="match status" value="1"/>
</dbReference>
<feature type="disulfide bond" evidence="21">
    <location>
        <begin position="158"/>
        <end position="173"/>
    </location>
</feature>